<comment type="caution">
    <text evidence="2">The sequence shown here is derived from an EMBL/GenBank/DDBJ whole genome shotgun (WGS) entry which is preliminary data.</text>
</comment>
<dbReference type="InterPro" id="IPR053008">
    <property type="entry name" value="Phomopsin_biosynth_assoc"/>
</dbReference>
<dbReference type="OrthoDB" id="3501153at2759"/>
<keyword evidence="1" id="KW-1133">Transmembrane helix</keyword>
<evidence type="ECO:0000313" key="2">
    <source>
        <dbReference type="EMBL" id="KAF9730944.1"/>
    </source>
</evidence>
<organism evidence="2 3">
    <name type="scientific">Paraphaeosphaeria minitans</name>
    <dbReference type="NCBI Taxonomy" id="565426"/>
    <lineage>
        <taxon>Eukaryota</taxon>
        <taxon>Fungi</taxon>
        <taxon>Dikarya</taxon>
        <taxon>Ascomycota</taxon>
        <taxon>Pezizomycotina</taxon>
        <taxon>Dothideomycetes</taxon>
        <taxon>Pleosporomycetidae</taxon>
        <taxon>Pleosporales</taxon>
        <taxon>Massarineae</taxon>
        <taxon>Didymosphaeriaceae</taxon>
        <taxon>Paraphaeosphaeria</taxon>
    </lineage>
</organism>
<dbReference type="Proteomes" id="UP000756921">
    <property type="component" value="Unassembled WGS sequence"/>
</dbReference>
<evidence type="ECO:0000256" key="1">
    <source>
        <dbReference type="SAM" id="Phobius"/>
    </source>
</evidence>
<dbReference type="PANTHER" id="PTHR35896">
    <property type="entry name" value="IG-LIKE DOMAIN-CONTAINING PROTEIN"/>
    <property type="match status" value="1"/>
</dbReference>
<keyword evidence="1" id="KW-0812">Transmembrane</keyword>
<name>A0A9P6KLX4_9PLEO</name>
<dbReference type="PANTHER" id="PTHR35896:SF3">
    <property type="entry name" value="MAJOR FACILITATOR SUPERFAMILY TRANSPORTER"/>
    <property type="match status" value="1"/>
</dbReference>
<dbReference type="EMBL" id="WJXW01000013">
    <property type="protein sequence ID" value="KAF9730944.1"/>
    <property type="molecule type" value="Genomic_DNA"/>
</dbReference>
<dbReference type="AlphaFoldDB" id="A0A9P6KLX4"/>
<sequence>MAISYQYDKVAESDSIPESKDHHGPRSKTTLALYLAAAALLGFLTSSVLSYISHLPPTKLHCGSSYDEAQALGCKFDLLSSGWIPHQCFDESSETEYREWILNTNNSRRGPFPYFKDKELTQPIDGIDALSRYESLIYTTMEEHLAHCTQLMRRTHRAAVSGSRMAGLNVDKDEVGAVVDSSHITHCVKMIWRTNEYLTKYNYTTFGIKSLSC</sequence>
<proteinExistence type="predicted"/>
<gene>
    <name evidence="2" type="ORF">PMIN01_10902</name>
</gene>
<feature type="transmembrane region" description="Helical" evidence="1">
    <location>
        <begin position="31"/>
        <end position="52"/>
    </location>
</feature>
<evidence type="ECO:0000313" key="3">
    <source>
        <dbReference type="Proteomes" id="UP000756921"/>
    </source>
</evidence>
<accession>A0A9P6KLX4</accession>
<reference evidence="2" key="1">
    <citation type="journal article" date="2020" name="Mol. Plant Microbe Interact.">
        <title>Genome Sequence of the Biocontrol Agent Coniothyrium minitans strain Conio (IMI 134523).</title>
        <authorList>
            <person name="Patel D."/>
            <person name="Shittu T.A."/>
            <person name="Baroncelli R."/>
            <person name="Muthumeenakshi S."/>
            <person name="Osborne T.H."/>
            <person name="Janganan T.K."/>
            <person name="Sreenivasaprasad S."/>
        </authorList>
    </citation>
    <scope>NUCLEOTIDE SEQUENCE</scope>
    <source>
        <strain evidence="2">Conio</strain>
    </source>
</reference>
<protein>
    <submittedName>
        <fullName evidence="2">Uncharacterized protein</fullName>
    </submittedName>
</protein>
<keyword evidence="3" id="KW-1185">Reference proteome</keyword>
<keyword evidence="1" id="KW-0472">Membrane</keyword>